<dbReference type="Gene3D" id="2.130.10.130">
    <property type="entry name" value="Integrin alpha, N-terminal"/>
    <property type="match status" value="2"/>
</dbReference>
<name>A0A1M7ITU9_9BACT</name>
<gene>
    <name evidence="7" type="ORF">SAMN04488057_101466</name>
</gene>
<evidence type="ECO:0000256" key="3">
    <source>
        <dbReference type="ARBA" id="ARBA00022729"/>
    </source>
</evidence>
<keyword evidence="3" id="KW-0732">Signal</keyword>
<keyword evidence="1 5" id="KW-0349">Heme</keyword>
<dbReference type="STRING" id="388280.SAMN04488057_101466"/>
<sequence>MIQIQPFRLHNTRSLKDKINIDYPASATEMTLVKVLLFRLSATLFLLGVFQSHVVWGQEEALLKGERLAKIYCGSCHIYPSPSLLPNSIWKEKVLPQMAALMGDQAAQDSLGVWEEKTAEEIAVVKRMGVYPAKPLISPSDFQAIVDFYLAEAPPALPAQVPRSAVEALSGFTAKTLFIEGIKSPKTSLVAVNEERSELLISDAGSNQLYAMDKNDELFTLPAISSAAVHFSREAANLYHFITIGSISPSDLSRGALYEMDLNAGSWNRKLDRLARPVYSTWADLDGDGSPELLISNYGHNGGNISIYRDGDFQSDPLTLGGAGARKVEVADLNQDGRPDILALFCQGDERISVFFNKGNGQFEAEKILLRFSPLMGTSYFELQDLNGDGVSDLLVSNGDNWDYSSVYKPYHGFRIYLNTGDSQFEEAWFYPQYGAAKVMALDYDGDGDLDLATIAFYDELEDPNEQFLLFENRGDLIFQPRMIPEAAAGKWLTMDVGDLDGDGDSDIVLGSYAHNTMEYTKLLMRGLEEIPSVLILENNTLDRTK</sequence>
<dbReference type="GO" id="GO:0046872">
    <property type="term" value="F:metal ion binding"/>
    <property type="evidence" value="ECO:0007669"/>
    <property type="project" value="UniProtKB-KW"/>
</dbReference>
<dbReference type="Proteomes" id="UP000184513">
    <property type="component" value="Unassembled WGS sequence"/>
</dbReference>
<evidence type="ECO:0000256" key="4">
    <source>
        <dbReference type="ARBA" id="ARBA00023004"/>
    </source>
</evidence>
<dbReference type="Pfam" id="PF13517">
    <property type="entry name" value="FG-GAP_3"/>
    <property type="match status" value="2"/>
</dbReference>
<feature type="domain" description="Cytochrome c" evidence="6">
    <location>
        <begin position="60"/>
        <end position="153"/>
    </location>
</feature>
<dbReference type="InterPro" id="IPR036909">
    <property type="entry name" value="Cyt_c-like_dom_sf"/>
</dbReference>
<protein>
    <submittedName>
        <fullName evidence="7">Repeat domain-containing protein</fullName>
    </submittedName>
</protein>
<evidence type="ECO:0000313" key="7">
    <source>
        <dbReference type="EMBL" id="SHM44232.1"/>
    </source>
</evidence>
<dbReference type="EMBL" id="FRCY01000001">
    <property type="protein sequence ID" value="SHM44232.1"/>
    <property type="molecule type" value="Genomic_DNA"/>
</dbReference>
<dbReference type="PROSITE" id="PS51007">
    <property type="entry name" value="CYTC"/>
    <property type="match status" value="1"/>
</dbReference>
<dbReference type="GO" id="GO:0009055">
    <property type="term" value="F:electron transfer activity"/>
    <property type="evidence" value="ECO:0007669"/>
    <property type="project" value="InterPro"/>
</dbReference>
<dbReference type="PANTHER" id="PTHR44103:SF1">
    <property type="entry name" value="PROPROTEIN CONVERTASE P"/>
    <property type="match status" value="1"/>
</dbReference>
<dbReference type="InterPro" id="IPR028994">
    <property type="entry name" value="Integrin_alpha_N"/>
</dbReference>
<dbReference type="AlphaFoldDB" id="A0A1M7ITU9"/>
<dbReference type="InterPro" id="IPR009056">
    <property type="entry name" value="Cyt_c-like_dom"/>
</dbReference>
<keyword evidence="4 5" id="KW-0408">Iron</keyword>
<accession>A0A1M7ITU9</accession>
<keyword evidence="8" id="KW-1185">Reference proteome</keyword>
<organism evidence="7 8">
    <name type="scientific">Cyclobacterium lianum</name>
    <dbReference type="NCBI Taxonomy" id="388280"/>
    <lineage>
        <taxon>Bacteria</taxon>
        <taxon>Pseudomonadati</taxon>
        <taxon>Bacteroidota</taxon>
        <taxon>Cytophagia</taxon>
        <taxon>Cytophagales</taxon>
        <taxon>Cyclobacteriaceae</taxon>
        <taxon>Cyclobacterium</taxon>
    </lineage>
</organism>
<evidence type="ECO:0000259" key="6">
    <source>
        <dbReference type="PROSITE" id="PS51007"/>
    </source>
</evidence>
<dbReference type="GO" id="GO:0020037">
    <property type="term" value="F:heme binding"/>
    <property type="evidence" value="ECO:0007669"/>
    <property type="project" value="InterPro"/>
</dbReference>
<evidence type="ECO:0000256" key="1">
    <source>
        <dbReference type="ARBA" id="ARBA00022617"/>
    </source>
</evidence>
<dbReference type="PANTHER" id="PTHR44103">
    <property type="entry name" value="PROPROTEIN CONVERTASE P"/>
    <property type="match status" value="1"/>
</dbReference>
<dbReference type="SUPFAM" id="SSF69318">
    <property type="entry name" value="Integrin alpha N-terminal domain"/>
    <property type="match status" value="1"/>
</dbReference>
<dbReference type="InterPro" id="IPR013517">
    <property type="entry name" value="FG-GAP"/>
</dbReference>
<evidence type="ECO:0000313" key="8">
    <source>
        <dbReference type="Proteomes" id="UP000184513"/>
    </source>
</evidence>
<dbReference type="SUPFAM" id="SSF46626">
    <property type="entry name" value="Cytochrome c"/>
    <property type="match status" value="1"/>
</dbReference>
<proteinExistence type="predicted"/>
<evidence type="ECO:0000256" key="5">
    <source>
        <dbReference type="PROSITE-ProRule" id="PRU00433"/>
    </source>
</evidence>
<reference evidence="7 8" key="1">
    <citation type="submission" date="2016-11" db="EMBL/GenBank/DDBJ databases">
        <authorList>
            <person name="Jaros S."/>
            <person name="Januszkiewicz K."/>
            <person name="Wedrychowicz H."/>
        </authorList>
    </citation>
    <scope>NUCLEOTIDE SEQUENCE [LARGE SCALE GENOMIC DNA]</scope>
    <source>
        <strain evidence="7 8">CGMCC 1.6102</strain>
    </source>
</reference>
<keyword evidence="2 5" id="KW-0479">Metal-binding</keyword>
<evidence type="ECO:0000256" key="2">
    <source>
        <dbReference type="ARBA" id="ARBA00022723"/>
    </source>
</evidence>